<evidence type="ECO:0000256" key="3">
    <source>
        <dbReference type="ARBA" id="ARBA00022553"/>
    </source>
</evidence>
<comment type="caution">
    <text evidence="17">The sequence shown here is derived from an EMBL/GenBank/DDBJ whole genome shotgun (WGS) entry which is preliminary data.</text>
</comment>
<dbReference type="OrthoDB" id="361102at2759"/>
<protein>
    <recommendedName>
        <fullName evidence="13">General transcription factor IIE subunit 1</fullName>
    </recommendedName>
    <alternativeName>
        <fullName evidence="14">Transcription initiation factor IIE subunit alpha</fullName>
    </alternativeName>
</protein>
<dbReference type="EMBL" id="JAIWYP010000012">
    <property type="protein sequence ID" value="KAH3728025.1"/>
    <property type="molecule type" value="Genomic_DNA"/>
</dbReference>
<evidence type="ECO:0000256" key="15">
    <source>
        <dbReference type="SAM" id="MobiDB-lite"/>
    </source>
</evidence>
<dbReference type="InterPro" id="IPR024550">
    <property type="entry name" value="TFIIEa/SarR/Rpc3_HTH_dom"/>
</dbReference>
<name>A0A9D4CMD3_DREPO</name>
<evidence type="ECO:0000256" key="1">
    <source>
        <dbReference type="ARBA" id="ARBA00004123"/>
    </source>
</evidence>
<keyword evidence="4" id="KW-0479">Metal-binding</keyword>
<keyword evidence="10" id="KW-0539">Nucleus</keyword>
<dbReference type="SUPFAM" id="SSF57783">
    <property type="entry name" value="Zinc beta-ribbon"/>
    <property type="match status" value="1"/>
</dbReference>
<dbReference type="InterPro" id="IPR021600">
    <property type="entry name" value="TFIIE_asu_C"/>
</dbReference>
<dbReference type="AlphaFoldDB" id="A0A9D4CMD3"/>
<feature type="compositionally biased region" description="Acidic residues" evidence="15">
    <location>
        <begin position="330"/>
        <end position="341"/>
    </location>
</feature>
<keyword evidence="6" id="KW-0862">Zinc</keyword>
<organism evidence="17 18">
    <name type="scientific">Dreissena polymorpha</name>
    <name type="common">Zebra mussel</name>
    <name type="synonym">Mytilus polymorpha</name>
    <dbReference type="NCBI Taxonomy" id="45954"/>
    <lineage>
        <taxon>Eukaryota</taxon>
        <taxon>Metazoa</taxon>
        <taxon>Spiralia</taxon>
        <taxon>Lophotrochozoa</taxon>
        <taxon>Mollusca</taxon>
        <taxon>Bivalvia</taxon>
        <taxon>Autobranchia</taxon>
        <taxon>Heteroconchia</taxon>
        <taxon>Euheterodonta</taxon>
        <taxon>Imparidentia</taxon>
        <taxon>Neoheterodontei</taxon>
        <taxon>Myida</taxon>
        <taxon>Dreissenoidea</taxon>
        <taxon>Dreissenidae</taxon>
        <taxon>Dreissena</taxon>
    </lineage>
</organism>
<feature type="region of interest" description="Disordered" evidence="15">
    <location>
        <begin position="207"/>
        <end position="236"/>
    </location>
</feature>
<keyword evidence="8" id="KW-0805">Transcription regulation</keyword>
<dbReference type="InterPro" id="IPR039997">
    <property type="entry name" value="TFE"/>
</dbReference>
<comment type="function">
    <text evidence="11">Recruits TFIIH to the initiation complex and stimulates the RNA polymerase II C-terminal domain kinase and DNA-dependent ATPase activities of TFIIH. Both TFIIH and TFIIE are required for promoter clearance by RNA polymerase.</text>
</comment>
<reference evidence="17" key="1">
    <citation type="journal article" date="2019" name="bioRxiv">
        <title>The Genome of the Zebra Mussel, Dreissena polymorpha: A Resource for Invasive Species Research.</title>
        <authorList>
            <person name="McCartney M.A."/>
            <person name="Auch B."/>
            <person name="Kono T."/>
            <person name="Mallez S."/>
            <person name="Zhang Y."/>
            <person name="Obille A."/>
            <person name="Becker A."/>
            <person name="Abrahante J.E."/>
            <person name="Garbe J."/>
            <person name="Badalamenti J.P."/>
            <person name="Herman A."/>
            <person name="Mangelson H."/>
            <person name="Liachko I."/>
            <person name="Sullivan S."/>
            <person name="Sone E.D."/>
            <person name="Koren S."/>
            <person name="Silverstein K.A.T."/>
            <person name="Beckman K.B."/>
            <person name="Gohl D.M."/>
        </authorList>
    </citation>
    <scope>NUCLEOTIDE SEQUENCE</scope>
    <source>
        <strain evidence="17">Duluth1</strain>
        <tissue evidence="17">Whole animal</tissue>
    </source>
</reference>
<comment type="similarity">
    <text evidence="2">Belongs to the TFIIE alpha subunit family.</text>
</comment>
<keyword evidence="9" id="KW-0804">Transcription</keyword>
<feature type="region of interest" description="Disordered" evidence="15">
    <location>
        <begin position="320"/>
        <end position="360"/>
    </location>
</feature>
<evidence type="ECO:0000256" key="12">
    <source>
        <dbReference type="ARBA" id="ARBA00065242"/>
    </source>
</evidence>
<keyword evidence="3" id="KW-0597">Phosphoprotein</keyword>
<evidence type="ECO:0000256" key="4">
    <source>
        <dbReference type="ARBA" id="ARBA00022723"/>
    </source>
</evidence>
<evidence type="ECO:0000256" key="8">
    <source>
        <dbReference type="ARBA" id="ARBA00023015"/>
    </source>
</evidence>
<evidence type="ECO:0000256" key="5">
    <source>
        <dbReference type="ARBA" id="ARBA00022771"/>
    </source>
</evidence>
<evidence type="ECO:0000256" key="2">
    <source>
        <dbReference type="ARBA" id="ARBA00008947"/>
    </source>
</evidence>
<dbReference type="PANTHER" id="PTHR13097:SF7">
    <property type="entry name" value="GENERAL TRANSCRIPTION FACTOR IIE SUBUNIT 1"/>
    <property type="match status" value="1"/>
</dbReference>
<evidence type="ECO:0000256" key="14">
    <source>
        <dbReference type="ARBA" id="ARBA00080958"/>
    </source>
</evidence>
<keyword evidence="18" id="KW-1185">Reference proteome</keyword>
<evidence type="ECO:0000256" key="13">
    <source>
        <dbReference type="ARBA" id="ARBA00073913"/>
    </source>
</evidence>
<evidence type="ECO:0000256" key="11">
    <source>
        <dbReference type="ARBA" id="ARBA00025581"/>
    </source>
</evidence>
<keyword evidence="5" id="KW-0863">Zinc-finger</keyword>
<evidence type="ECO:0000313" key="17">
    <source>
        <dbReference type="EMBL" id="KAH3728025.1"/>
    </source>
</evidence>
<evidence type="ECO:0000256" key="6">
    <source>
        <dbReference type="ARBA" id="ARBA00022833"/>
    </source>
</evidence>
<accession>A0A9D4CMD3</accession>
<dbReference type="Proteomes" id="UP000828390">
    <property type="component" value="Unassembled WGS sequence"/>
</dbReference>
<feature type="compositionally biased region" description="Polar residues" evidence="15">
    <location>
        <begin position="211"/>
        <end position="221"/>
    </location>
</feature>
<dbReference type="GO" id="GO:0008270">
    <property type="term" value="F:zinc ion binding"/>
    <property type="evidence" value="ECO:0007669"/>
    <property type="project" value="UniProtKB-KW"/>
</dbReference>
<feature type="domain" description="HTH TFE/IIEalpha-type" evidence="16">
    <location>
        <begin position="13"/>
        <end position="103"/>
    </location>
</feature>
<dbReference type="InterPro" id="IPR002853">
    <property type="entry name" value="TFIIE_asu"/>
</dbReference>
<comment type="subunit">
    <text evidence="12">Tetramer of two alpha and two beta chains. Interacts with TAF6/TAFII80. Interacts with ATF7IP. Interacts with SND1. Part of TBP-based Pol II pre-initiation complex (PIC), in which Pol II core assembles with general transcription factors and other specific initiation factors including GTF2E1, GTF2E2, GTF2F1, GTF2F2, TCEA1, ERCC2, ERCC3, GTF2H2, GTF2H3, GTF2H4, GTF2H5, GTF2A1, GTF2A2, GTF2B and TBP; this large multi-subunit PIC complex mediates DNA unwinding and targets Pol II core to the transcription start site where the first phosphodiester bond forms.</text>
</comment>
<keyword evidence="7" id="KW-0007">Acetylation</keyword>
<dbReference type="PANTHER" id="PTHR13097">
    <property type="entry name" value="TRANSCRIPTION INITIATION FACTOR IIE, ALPHA SUBUNIT"/>
    <property type="match status" value="1"/>
</dbReference>
<dbReference type="Gene3D" id="6.10.140.1250">
    <property type="match status" value="1"/>
</dbReference>
<dbReference type="InterPro" id="IPR017919">
    <property type="entry name" value="TFIIE/TFIIEa_HTH"/>
</dbReference>
<evidence type="ECO:0000313" key="18">
    <source>
        <dbReference type="Proteomes" id="UP000828390"/>
    </source>
</evidence>
<feature type="region of interest" description="Disordered" evidence="15">
    <location>
        <begin position="279"/>
        <end position="298"/>
    </location>
</feature>
<dbReference type="GO" id="GO:0005673">
    <property type="term" value="C:transcription factor TFIIE complex"/>
    <property type="evidence" value="ECO:0007669"/>
    <property type="project" value="TreeGrafter"/>
</dbReference>
<dbReference type="Gene3D" id="3.30.40.10">
    <property type="entry name" value="Zinc/RING finger domain, C3HC4 (zinc finger)"/>
    <property type="match status" value="1"/>
</dbReference>
<evidence type="ECO:0000256" key="9">
    <source>
        <dbReference type="ARBA" id="ARBA00023163"/>
    </source>
</evidence>
<dbReference type="SMART" id="SM00531">
    <property type="entry name" value="TFIIE"/>
    <property type="match status" value="1"/>
</dbReference>
<dbReference type="GO" id="GO:0006367">
    <property type="term" value="P:transcription initiation at RNA polymerase II promoter"/>
    <property type="evidence" value="ECO:0007669"/>
    <property type="project" value="InterPro"/>
</dbReference>
<sequence>MDQEVLTEVPQTMKRLVRLVARGFYSIEHAIVIDLLVRNPCMKEDDMLELLKFDRKQLRAITNTLKNDKFIKVKMRVETDSEGKTTKHNYYFISYIMFVNVVKYKLDHVCRKIETDERDNTSRASFRCEDCQKTFTDLEADQLFDFMTQTFRCTMCQNEVKEDESAVNAKDARTLLAKFNEQIQVLYKLLKDCEDVKLAPELLEPEPTDIRSANRNRSNKPAQDGDKWSGDATKNKTSFNYTESSISISLNEEQKQTKEAPKQQPIWITQSTVEGVPTFDENAMSGAAPETSSKESVLKPEVNREIETLLMIHEKKSSVSIPIVPGGGETAEESDSDDSDSEALPPTNTKVEDMEVGSEEEEEEVVMVTVGGVKVAISDVSDDMVARMSLEEKAEFIRLGQEMYSHMYD</sequence>
<reference evidence="17" key="2">
    <citation type="submission" date="2020-11" db="EMBL/GenBank/DDBJ databases">
        <authorList>
            <person name="McCartney M.A."/>
            <person name="Auch B."/>
            <person name="Kono T."/>
            <person name="Mallez S."/>
            <person name="Becker A."/>
            <person name="Gohl D.M."/>
            <person name="Silverstein K.A.T."/>
            <person name="Koren S."/>
            <person name="Bechman K.B."/>
            <person name="Herman A."/>
            <person name="Abrahante J.E."/>
            <person name="Garbe J."/>
        </authorList>
    </citation>
    <scope>NUCLEOTIDE SEQUENCE</scope>
    <source>
        <strain evidence="17">Duluth1</strain>
        <tissue evidence="17">Whole animal</tissue>
    </source>
</reference>
<evidence type="ECO:0000256" key="7">
    <source>
        <dbReference type="ARBA" id="ARBA00022990"/>
    </source>
</evidence>
<comment type="subcellular location">
    <subcellularLocation>
        <location evidence="1">Nucleus</location>
    </subcellularLocation>
</comment>
<evidence type="ECO:0000259" key="16">
    <source>
        <dbReference type="PROSITE" id="PS51344"/>
    </source>
</evidence>
<gene>
    <name evidence="17" type="ORF">DPMN_053971</name>
</gene>
<dbReference type="Pfam" id="PF11521">
    <property type="entry name" value="TFIIE-A_C"/>
    <property type="match status" value="1"/>
</dbReference>
<evidence type="ECO:0000256" key="10">
    <source>
        <dbReference type="ARBA" id="ARBA00023242"/>
    </source>
</evidence>
<dbReference type="Pfam" id="PF02002">
    <property type="entry name" value="TFIIE_alpha"/>
    <property type="match status" value="1"/>
</dbReference>
<dbReference type="InterPro" id="IPR013083">
    <property type="entry name" value="Znf_RING/FYVE/PHD"/>
</dbReference>
<dbReference type="FunFam" id="3.30.40.10:FF:000087">
    <property type="entry name" value="General transcription factor IIE subunit 1"/>
    <property type="match status" value="1"/>
</dbReference>
<proteinExistence type="inferred from homology"/>
<dbReference type="PROSITE" id="PS51344">
    <property type="entry name" value="HTH_TFE_IIE"/>
    <property type="match status" value="1"/>
</dbReference>